<evidence type="ECO:0000256" key="1">
    <source>
        <dbReference type="SAM" id="MobiDB-lite"/>
    </source>
</evidence>
<name>A0AA36GVL9_CYLNA</name>
<organism evidence="2 3">
    <name type="scientific">Cylicocyclus nassatus</name>
    <name type="common">Nematode worm</name>
    <dbReference type="NCBI Taxonomy" id="53992"/>
    <lineage>
        <taxon>Eukaryota</taxon>
        <taxon>Metazoa</taxon>
        <taxon>Ecdysozoa</taxon>
        <taxon>Nematoda</taxon>
        <taxon>Chromadorea</taxon>
        <taxon>Rhabditida</taxon>
        <taxon>Rhabditina</taxon>
        <taxon>Rhabditomorpha</taxon>
        <taxon>Strongyloidea</taxon>
        <taxon>Strongylidae</taxon>
        <taxon>Cylicocyclus</taxon>
    </lineage>
</organism>
<protein>
    <submittedName>
        <fullName evidence="2">Uncharacterized protein</fullName>
    </submittedName>
</protein>
<feature type="compositionally biased region" description="Basic and acidic residues" evidence="1">
    <location>
        <begin position="249"/>
        <end position="258"/>
    </location>
</feature>
<dbReference type="Proteomes" id="UP001176961">
    <property type="component" value="Unassembled WGS sequence"/>
</dbReference>
<dbReference type="AlphaFoldDB" id="A0AA36GVL9"/>
<proteinExistence type="predicted"/>
<keyword evidence="3" id="KW-1185">Reference proteome</keyword>
<evidence type="ECO:0000313" key="3">
    <source>
        <dbReference type="Proteomes" id="UP001176961"/>
    </source>
</evidence>
<sequence>MISSQSQSLEDHPVDVYHIMKVFRQAFIAVVDSGDSWLTCHFCITIERAPPIIISHGTLDFEIVRQLFLCGTEVVIEVDNLSPSYEIEEIINEICETDDLPTVLTRYNSILRSADCLLWQVPPLIRLDASALRSEEERADNQKPENNSVPSFLLETQHISNLWLNRTRKRRHQFCKLFQKKKVLFLHFRQDGDRKNDILSETVRTLLRTLSKVTTIPTRQRKSSSHEENRTVRKKRRRKKMENMITRDYMSDSGEKTTHKPAHCRSLSDFHTSPM</sequence>
<dbReference type="EMBL" id="CATQJL010000223">
    <property type="protein sequence ID" value="CAJ0599007.1"/>
    <property type="molecule type" value="Genomic_DNA"/>
</dbReference>
<feature type="region of interest" description="Disordered" evidence="1">
    <location>
        <begin position="215"/>
        <end position="275"/>
    </location>
</feature>
<reference evidence="2" key="1">
    <citation type="submission" date="2023-07" db="EMBL/GenBank/DDBJ databases">
        <authorList>
            <consortium name="CYATHOMIX"/>
        </authorList>
    </citation>
    <scope>NUCLEOTIDE SEQUENCE</scope>
    <source>
        <strain evidence="2">N/A</strain>
    </source>
</reference>
<evidence type="ECO:0000313" key="2">
    <source>
        <dbReference type="EMBL" id="CAJ0599007.1"/>
    </source>
</evidence>
<gene>
    <name evidence="2" type="ORF">CYNAS_LOCUS10990</name>
</gene>
<accession>A0AA36GVL9</accession>
<comment type="caution">
    <text evidence="2">The sequence shown here is derived from an EMBL/GenBank/DDBJ whole genome shotgun (WGS) entry which is preliminary data.</text>
</comment>